<keyword evidence="1" id="KW-0255">Endonuclease</keyword>
<evidence type="ECO:0000313" key="2">
    <source>
        <dbReference type="Proteomes" id="UP000029091"/>
    </source>
</evidence>
<reference evidence="1 2" key="1">
    <citation type="submission" date="2014-03" db="EMBL/GenBank/DDBJ databases">
        <title>Genomics of Bifidobacteria.</title>
        <authorList>
            <person name="Ventura M."/>
            <person name="Milani C."/>
            <person name="Lugli G.A."/>
        </authorList>
    </citation>
    <scope>NUCLEOTIDE SEQUENCE [LARGE SCALE GENOMIC DNA]</scope>
    <source>
        <strain evidence="2">JCM 15918</strain>
    </source>
</reference>
<dbReference type="EMBL" id="JGZQ01000003">
    <property type="protein sequence ID" value="KFI98156.1"/>
    <property type="molecule type" value="Genomic_DNA"/>
</dbReference>
<accession>A0A087DRK6</accession>
<protein>
    <submittedName>
        <fullName evidence="1">HNH endonuclease</fullName>
    </submittedName>
</protein>
<dbReference type="GeneID" id="45599563"/>
<sequence length="59" mass="7276">MPRKPRRPCRHPGCPNLCEDGEQYCEKHRKEAERQYKHFTRGYSAGKRYGRQWKKIRDR</sequence>
<dbReference type="RefSeq" id="WP_033499875.1">
    <property type="nucleotide sequence ID" value="NZ_JDUX01000005.1"/>
</dbReference>
<name>A0A087DRK6_BIFAD</name>
<proteinExistence type="predicted"/>
<dbReference type="AlphaFoldDB" id="A0A087DRK6"/>
<dbReference type="GO" id="GO:0004519">
    <property type="term" value="F:endonuclease activity"/>
    <property type="evidence" value="ECO:0007669"/>
    <property type="project" value="UniProtKB-KW"/>
</dbReference>
<keyword evidence="1" id="KW-0540">Nuclease</keyword>
<organism evidence="1 2">
    <name type="scientific">Bifidobacterium adolescentis JCM 15918</name>
    <dbReference type="NCBI Taxonomy" id="1437612"/>
    <lineage>
        <taxon>Bacteria</taxon>
        <taxon>Bacillati</taxon>
        <taxon>Actinomycetota</taxon>
        <taxon>Actinomycetes</taxon>
        <taxon>Bifidobacteriales</taxon>
        <taxon>Bifidobacteriaceae</taxon>
        <taxon>Bifidobacterium</taxon>
    </lineage>
</organism>
<gene>
    <name evidence="1" type="ORF">BSTER_0731</name>
</gene>
<evidence type="ECO:0000313" key="1">
    <source>
        <dbReference type="EMBL" id="KFI98156.1"/>
    </source>
</evidence>
<keyword evidence="1" id="KW-0378">Hydrolase</keyword>
<dbReference type="Proteomes" id="UP000029091">
    <property type="component" value="Unassembled WGS sequence"/>
</dbReference>
<comment type="caution">
    <text evidence="1">The sequence shown here is derived from an EMBL/GenBank/DDBJ whole genome shotgun (WGS) entry which is preliminary data.</text>
</comment>